<evidence type="ECO:0000313" key="2">
    <source>
        <dbReference type="EMBL" id="KAK4117273.1"/>
    </source>
</evidence>
<name>A0AAN6TMM0_9PEZI</name>
<protein>
    <recommendedName>
        <fullName evidence="4">Secreted protein</fullName>
    </recommendedName>
</protein>
<evidence type="ECO:0000313" key="3">
    <source>
        <dbReference type="Proteomes" id="UP001302812"/>
    </source>
</evidence>
<dbReference type="EMBL" id="MU853332">
    <property type="protein sequence ID" value="KAK4117273.1"/>
    <property type="molecule type" value="Genomic_DNA"/>
</dbReference>
<dbReference type="RefSeq" id="XP_064674843.1">
    <property type="nucleotide sequence ID" value="XM_064809009.1"/>
</dbReference>
<reference evidence="2" key="2">
    <citation type="submission" date="2023-05" db="EMBL/GenBank/DDBJ databases">
        <authorList>
            <consortium name="Lawrence Berkeley National Laboratory"/>
            <person name="Steindorff A."/>
            <person name="Hensen N."/>
            <person name="Bonometti L."/>
            <person name="Westerberg I."/>
            <person name="Brannstrom I.O."/>
            <person name="Guillou S."/>
            <person name="Cros-Aarteil S."/>
            <person name="Calhoun S."/>
            <person name="Haridas S."/>
            <person name="Kuo A."/>
            <person name="Mondo S."/>
            <person name="Pangilinan J."/>
            <person name="Riley R."/>
            <person name="Labutti K."/>
            <person name="Andreopoulos B."/>
            <person name="Lipzen A."/>
            <person name="Chen C."/>
            <person name="Yanf M."/>
            <person name="Daum C."/>
            <person name="Ng V."/>
            <person name="Clum A."/>
            <person name="Ohm R."/>
            <person name="Martin F."/>
            <person name="Silar P."/>
            <person name="Natvig D."/>
            <person name="Lalanne C."/>
            <person name="Gautier V."/>
            <person name="Ament-Velasquez S.L."/>
            <person name="Kruys A."/>
            <person name="Hutchinson M.I."/>
            <person name="Powell A.J."/>
            <person name="Barry K."/>
            <person name="Miller A.N."/>
            <person name="Grigoriev I.V."/>
            <person name="Debuchy R."/>
            <person name="Gladieux P."/>
            <person name="Thoren M.H."/>
            <person name="Johannesson H."/>
        </authorList>
    </citation>
    <scope>NUCLEOTIDE SEQUENCE</scope>
    <source>
        <strain evidence="2">CBS 508.74</strain>
    </source>
</reference>
<proteinExistence type="predicted"/>
<feature type="chain" id="PRO_5042840212" description="Secreted protein" evidence="1">
    <location>
        <begin position="22"/>
        <end position="170"/>
    </location>
</feature>
<organism evidence="2 3">
    <name type="scientific">Canariomyces notabilis</name>
    <dbReference type="NCBI Taxonomy" id="2074819"/>
    <lineage>
        <taxon>Eukaryota</taxon>
        <taxon>Fungi</taxon>
        <taxon>Dikarya</taxon>
        <taxon>Ascomycota</taxon>
        <taxon>Pezizomycotina</taxon>
        <taxon>Sordariomycetes</taxon>
        <taxon>Sordariomycetidae</taxon>
        <taxon>Sordariales</taxon>
        <taxon>Chaetomiaceae</taxon>
        <taxon>Canariomyces</taxon>
    </lineage>
</organism>
<accession>A0AAN6TMM0</accession>
<dbReference type="AlphaFoldDB" id="A0AAN6TMM0"/>
<sequence length="170" mass="18502">MHGRICPFVAMLLSLRRRALTVSWPTEDVAAKSPGDATASVTLCCIFFLFPLRLVIERPSGSFQGHDNSWSEASSWNRHHNDYARSLVFYKIRFGEDIRSIPGTRLLISVSFTALGGSGASGLAQLFGEIIRSIPGRQLISVSSRCLAALAQVGLCSARMMLLGCLDAQV</sequence>
<keyword evidence="1" id="KW-0732">Signal</keyword>
<dbReference type="Proteomes" id="UP001302812">
    <property type="component" value="Unassembled WGS sequence"/>
</dbReference>
<dbReference type="GeneID" id="89933132"/>
<evidence type="ECO:0008006" key="4">
    <source>
        <dbReference type="Google" id="ProtNLM"/>
    </source>
</evidence>
<evidence type="ECO:0000256" key="1">
    <source>
        <dbReference type="SAM" id="SignalP"/>
    </source>
</evidence>
<keyword evidence="3" id="KW-1185">Reference proteome</keyword>
<comment type="caution">
    <text evidence="2">The sequence shown here is derived from an EMBL/GenBank/DDBJ whole genome shotgun (WGS) entry which is preliminary data.</text>
</comment>
<reference evidence="2" key="1">
    <citation type="journal article" date="2023" name="Mol. Phylogenet. Evol.">
        <title>Genome-scale phylogeny and comparative genomics of the fungal order Sordariales.</title>
        <authorList>
            <person name="Hensen N."/>
            <person name="Bonometti L."/>
            <person name="Westerberg I."/>
            <person name="Brannstrom I.O."/>
            <person name="Guillou S."/>
            <person name="Cros-Aarteil S."/>
            <person name="Calhoun S."/>
            <person name="Haridas S."/>
            <person name="Kuo A."/>
            <person name="Mondo S."/>
            <person name="Pangilinan J."/>
            <person name="Riley R."/>
            <person name="LaButti K."/>
            <person name="Andreopoulos B."/>
            <person name="Lipzen A."/>
            <person name="Chen C."/>
            <person name="Yan M."/>
            <person name="Daum C."/>
            <person name="Ng V."/>
            <person name="Clum A."/>
            <person name="Steindorff A."/>
            <person name="Ohm R.A."/>
            <person name="Martin F."/>
            <person name="Silar P."/>
            <person name="Natvig D.O."/>
            <person name="Lalanne C."/>
            <person name="Gautier V."/>
            <person name="Ament-Velasquez S.L."/>
            <person name="Kruys A."/>
            <person name="Hutchinson M.I."/>
            <person name="Powell A.J."/>
            <person name="Barry K."/>
            <person name="Miller A.N."/>
            <person name="Grigoriev I.V."/>
            <person name="Debuchy R."/>
            <person name="Gladieux P."/>
            <person name="Hiltunen Thoren M."/>
            <person name="Johannesson H."/>
        </authorList>
    </citation>
    <scope>NUCLEOTIDE SEQUENCE</scope>
    <source>
        <strain evidence="2">CBS 508.74</strain>
    </source>
</reference>
<gene>
    <name evidence="2" type="ORF">N656DRAFT_25275</name>
</gene>
<feature type="signal peptide" evidence="1">
    <location>
        <begin position="1"/>
        <end position="21"/>
    </location>
</feature>